<keyword evidence="3" id="KW-1185">Reference proteome</keyword>
<keyword evidence="1" id="KW-0732">Signal</keyword>
<sequence>MKRDLSVFMGALAVAAALAAPALAVAAEPATSPDVIAQFPDTLTDSGKQFLERCSDEQLAAAADPVLESSRCQALYRQWFAETGEPMPRQERSRTLQPNIPFRSVVRMTPTRAL</sequence>
<evidence type="ECO:0000313" key="2">
    <source>
        <dbReference type="EMBL" id="MFC3716099.1"/>
    </source>
</evidence>
<evidence type="ECO:0000256" key="1">
    <source>
        <dbReference type="SAM" id="SignalP"/>
    </source>
</evidence>
<dbReference type="EMBL" id="JBHRYA010000007">
    <property type="protein sequence ID" value="MFC3716099.1"/>
    <property type="molecule type" value="Genomic_DNA"/>
</dbReference>
<feature type="signal peptide" evidence="1">
    <location>
        <begin position="1"/>
        <end position="26"/>
    </location>
</feature>
<evidence type="ECO:0000313" key="3">
    <source>
        <dbReference type="Proteomes" id="UP001595705"/>
    </source>
</evidence>
<accession>A0ABV7XMT0</accession>
<feature type="chain" id="PRO_5045062073" evidence="1">
    <location>
        <begin position="27"/>
        <end position="114"/>
    </location>
</feature>
<comment type="caution">
    <text evidence="2">The sequence shown here is derived from an EMBL/GenBank/DDBJ whole genome shotgun (WGS) entry which is preliminary data.</text>
</comment>
<dbReference type="Proteomes" id="UP001595705">
    <property type="component" value="Unassembled WGS sequence"/>
</dbReference>
<gene>
    <name evidence="2" type="ORF">ACFONC_08045</name>
</gene>
<organism evidence="2 3">
    <name type="scientific">Luteimonas soli</name>
    <dbReference type="NCBI Taxonomy" id="1648966"/>
    <lineage>
        <taxon>Bacteria</taxon>
        <taxon>Pseudomonadati</taxon>
        <taxon>Pseudomonadota</taxon>
        <taxon>Gammaproteobacteria</taxon>
        <taxon>Lysobacterales</taxon>
        <taxon>Lysobacteraceae</taxon>
        <taxon>Luteimonas</taxon>
    </lineage>
</organism>
<reference evidence="3" key="1">
    <citation type="journal article" date="2019" name="Int. J. Syst. Evol. Microbiol.">
        <title>The Global Catalogue of Microorganisms (GCM) 10K type strain sequencing project: providing services to taxonomists for standard genome sequencing and annotation.</title>
        <authorList>
            <consortium name="The Broad Institute Genomics Platform"/>
            <consortium name="The Broad Institute Genome Sequencing Center for Infectious Disease"/>
            <person name="Wu L."/>
            <person name="Ma J."/>
        </authorList>
    </citation>
    <scope>NUCLEOTIDE SEQUENCE [LARGE SCALE GENOMIC DNA]</scope>
    <source>
        <strain evidence="3">KCTC 42441</strain>
    </source>
</reference>
<protein>
    <submittedName>
        <fullName evidence="2">Uncharacterized protein</fullName>
    </submittedName>
</protein>
<dbReference type="RefSeq" id="WP_386743216.1">
    <property type="nucleotide sequence ID" value="NZ_JBHRYA010000007.1"/>
</dbReference>
<proteinExistence type="predicted"/>
<name>A0ABV7XMT0_9GAMM</name>